<feature type="region of interest" description="Disordered" evidence="1">
    <location>
        <begin position="366"/>
        <end position="390"/>
    </location>
</feature>
<feature type="compositionally biased region" description="Low complexity" evidence="1">
    <location>
        <begin position="38"/>
        <end position="47"/>
    </location>
</feature>
<dbReference type="RefSeq" id="XP_004993868.1">
    <property type="nucleotide sequence ID" value="XM_004993811.1"/>
</dbReference>
<evidence type="ECO:0000313" key="3">
    <source>
        <dbReference type="Proteomes" id="UP000007799"/>
    </source>
</evidence>
<feature type="compositionally biased region" description="Basic and acidic residues" evidence="1">
    <location>
        <begin position="1"/>
        <end position="37"/>
    </location>
</feature>
<organism evidence="3">
    <name type="scientific">Salpingoeca rosetta (strain ATCC 50818 / BSB-021)</name>
    <dbReference type="NCBI Taxonomy" id="946362"/>
    <lineage>
        <taxon>Eukaryota</taxon>
        <taxon>Choanoflagellata</taxon>
        <taxon>Craspedida</taxon>
        <taxon>Salpingoecidae</taxon>
        <taxon>Salpingoeca</taxon>
    </lineage>
</organism>
<dbReference type="AlphaFoldDB" id="F2UA11"/>
<name>F2UA11_SALR5</name>
<dbReference type="InParanoid" id="F2UA11"/>
<feature type="compositionally biased region" description="Low complexity" evidence="1">
    <location>
        <begin position="99"/>
        <end position="127"/>
    </location>
</feature>
<dbReference type="Proteomes" id="UP000007799">
    <property type="component" value="Unassembled WGS sequence"/>
</dbReference>
<gene>
    <name evidence="2" type="ORF">PTSG_05296</name>
</gene>
<feature type="region of interest" description="Disordered" evidence="1">
    <location>
        <begin position="428"/>
        <end position="479"/>
    </location>
</feature>
<dbReference type="EMBL" id="GL832966">
    <property type="protein sequence ID" value="EGD73586.1"/>
    <property type="molecule type" value="Genomic_DNA"/>
</dbReference>
<sequence length="479" mass="51970">MADEDKSQHDVEELRRRIEALTRENERLKQQKQHESHNNNSSSSLHSGVGDNDDQVAVVDGMLRSDGANGPYKQHWRVEDEDEDFSSDLAGVGNGNGTGRPLSRSSRYSSRQSSRSASRPGSSLNSSRRGRMNGRAHNRRRRYDDDDGDDADEDGYRTPSPDAGLDDSAILDAVDPIDMDDEDNLGNSEDNWLYTSPAHSRRRMSFLSPKDWLSSERARDHFFDVVERIPRTLQGTSDEVCLEDSPLNRSWDGRSLRPMRSPMQPLSRSFNAAGLRALYNSNNNSNSGSGITSTSSTSSSPTKLPMGTRQPALSVSPVRGPRMSSPHAPVSSPLTPSSSTAHAHAYASTAGSYLPSAATAAAGTNAGSATSTTMTTMMTGGDSASLSARPERLATPPREGYVHVPDPNRVRRKHEREHMERVPITERLKLPMGRGGSRPHSAGSVDGSGSISSTGGHVSGSSAGRRRARRISAQYTSQL</sequence>
<dbReference type="GeneID" id="16074447"/>
<proteinExistence type="predicted"/>
<keyword evidence="3" id="KW-1185">Reference proteome</keyword>
<feature type="compositionally biased region" description="Basic residues" evidence="1">
    <location>
        <begin position="128"/>
        <end position="141"/>
    </location>
</feature>
<evidence type="ECO:0000313" key="2">
    <source>
        <dbReference type="EMBL" id="EGD73586.1"/>
    </source>
</evidence>
<feature type="compositionally biased region" description="Low complexity" evidence="1">
    <location>
        <begin position="366"/>
        <end position="385"/>
    </location>
</feature>
<dbReference type="KEGG" id="sre:PTSG_05296"/>
<feature type="region of interest" description="Disordered" evidence="1">
    <location>
        <begin position="1"/>
        <end position="168"/>
    </location>
</feature>
<feature type="region of interest" description="Disordered" evidence="1">
    <location>
        <begin position="281"/>
        <end position="339"/>
    </location>
</feature>
<feature type="compositionally biased region" description="Low complexity" evidence="1">
    <location>
        <begin position="281"/>
        <end position="300"/>
    </location>
</feature>
<protein>
    <submittedName>
        <fullName evidence="2">Uncharacterized protein</fullName>
    </submittedName>
</protein>
<accession>F2UA11</accession>
<reference evidence="2" key="1">
    <citation type="submission" date="2009-08" db="EMBL/GenBank/DDBJ databases">
        <title>Annotation of Salpingoeca rosetta.</title>
        <authorList>
            <consortium name="The Broad Institute Genome Sequencing Platform"/>
            <person name="Russ C."/>
            <person name="Cuomo C."/>
            <person name="Burger G."/>
            <person name="Gray M.W."/>
            <person name="Holland P.W.H."/>
            <person name="King N."/>
            <person name="Lang F.B.F."/>
            <person name="Roger A.J."/>
            <person name="Ruiz-Trillo I."/>
            <person name="Young S.K."/>
            <person name="Zeng Q."/>
            <person name="Gargeya S."/>
            <person name="Alvarado L."/>
            <person name="Berlin A."/>
            <person name="Chapman S.B."/>
            <person name="Chen Z."/>
            <person name="Freedman E."/>
            <person name="Gellesch M."/>
            <person name="Goldberg J."/>
            <person name="Griggs A."/>
            <person name="Gujja S."/>
            <person name="Heilman E."/>
            <person name="Heiman D."/>
            <person name="Howarth C."/>
            <person name="Mehta T."/>
            <person name="Neiman D."/>
            <person name="Pearson M."/>
            <person name="Roberts A."/>
            <person name="Saif S."/>
            <person name="Shea T."/>
            <person name="Shenoy N."/>
            <person name="Sisk P."/>
            <person name="Stolte C."/>
            <person name="Sykes S."/>
            <person name="White J."/>
            <person name="Yandava C."/>
            <person name="Haas B."/>
            <person name="Nusbaum C."/>
            <person name="Birren B."/>
        </authorList>
    </citation>
    <scope>NUCLEOTIDE SEQUENCE [LARGE SCALE GENOMIC DNA]</scope>
    <source>
        <strain evidence="2">ATCC 50818</strain>
    </source>
</reference>
<evidence type="ECO:0000256" key="1">
    <source>
        <dbReference type="SAM" id="MobiDB-lite"/>
    </source>
</evidence>